<sequence>MGNKLGHPRAAPNGHLAKYEEAHKEVEICGQTLRQVSRFRTNRVQEAVMLLFALGASTRASFGVGRKKAGNLQSEQAQQGMGDG</sequence>
<evidence type="ECO:0000313" key="2">
    <source>
        <dbReference type="Proteomes" id="UP000002630"/>
    </source>
</evidence>
<accession>D7FNR1</accession>
<organism evidence="1 2">
    <name type="scientific">Ectocarpus siliculosus</name>
    <name type="common">Brown alga</name>
    <name type="synonym">Conferva siliculosa</name>
    <dbReference type="NCBI Taxonomy" id="2880"/>
    <lineage>
        <taxon>Eukaryota</taxon>
        <taxon>Sar</taxon>
        <taxon>Stramenopiles</taxon>
        <taxon>Ochrophyta</taxon>
        <taxon>PX clade</taxon>
        <taxon>Phaeophyceae</taxon>
        <taxon>Ectocarpales</taxon>
        <taxon>Ectocarpaceae</taxon>
        <taxon>Ectocarpus</taxon>
    </lineage>
</organism>
<dbReference type="InParanoid" id="D7FNR1"/>
<proteinExistence type="predicted"/>
<name>D7FNR1_ECTSI</name>
<dbReference type="EMBL" id="FN648291">
    <property type="protein sequence ID" value="CBJ26072.1"/>
    <property type="molecule type" value="Genomic_DNA"/>
</dbReference>
<dbReference type="EMBL" id="FN649727">
    <property type="protein sequence ID" value="CBJ26072.1"/>
    <property type="molecule type" value="Genomic_DNA"/>
</dbReference>
<dbReference type="Proteomes" id="UP000002630">
    <property type="component" value="Linkage Group LG02"/>
</dbReference>
<evidence type="ECO:0000313" key="1">
    <source>
        <dbReference type="EMBL" id="CBJ26072.1"/>
    </source>
</evidence>
<gene>
    <name evidence="1" type="ORF">Esi_0018_0190</name>
</gene>
<reference evidence="1 2" key="1">
    <citation type="journal article" date="2010" name="Nature">
        <title>The Ectocarpus genome and the independent evolution of multicellularity in brown algae.</title>
        <authorList>
            <person name="Cock J.M."/>
            <person name="Sterck L."/>
            <person name="Rouze P."/>
            <person name="Scornet D."/>
            <person name="Allen A.E."/>
            <person name="Amoutzias G."/>
            <person name="Anthouard V."/>
            <person name="Artiguenave F."/>
            <person name="Aury J.M."/>
            <person name="Badger J.H."/>
            <person name="Beszteri B."/>
            <person name="Billiau K."/>
            <person name="Bonnet E."/>
            <person name="Bothwell J.H."/>
            <person name="Bowler C."/>
            <person name="Boyen C."/>
            <person name="Brownlee C."/>
            <person name="Carrano C.J."/>
            <person name="Charrier B."/>
            <person name="Cho G.Y."/>
            <person name="Coelho S.M."/>
            <person name="Collen J."/>
            <person name="Corre E."/>
            <person name="Da Silva C."/>
            <person name="Delage L."/>
            <person name="Delaroque N."/>
            <person name="Dittami S.M."/>
            <person name="Doulbeau S."/>
            <person name="Elias M."/>
            <person name="Farnham G."/>
            <person name="Gachon C.M."/>
            <person name="Gschloessl B."/>
            <person name="Heesch S."/>
            <person name="Jabbari K."/>
            <person name="Jubin C."/>
            <person name="Kawai H."/>
            <person name="Kimura K."/>
            <person name="Kloareg B."/>
            <person name="Kupper F.C."/>
            <person name="Lang D."/>
            <person name="Le Bail A."/>
            <person name="Leblanc C."/>
            <person name="Lerouge P."/>
            <person name="Lohr M."/>
            <person name="Lopez P.J."/>
            <person name="Martens C."/>
            <person name="Maumus F."/>
            <person name="Michel G."/>
            <person name="Miranda-Saavedra D."/>
            <person name="Morales J."/>
            <person name="Moreau H."/>
            <person name="Motomura T."/>
            <person name="Nagasato C."/>
            <person name="Napoli C.A."/>
            <person name="Nelson D.R."/>
            <person name="Nyvall-Collen P."/>
            <person name="Peters A.F."/>
            <person name="Pommier C."/>
            <person name="Potin P."/>
            <person name="Poulain J."/>
            <person name="Quesneville H."/>
            <person name="Read B."/>
            <person name="Rensing S.A."/>
            <person name="Ritter A."/>
            <person name="Rousvoal S."/>
            <person name="Samanta M."/>
            <person name="Samson G."/>
            <person name="Schroeder D.C."/>
            <person name="Segurens B."/>
            <person name="Strittmatter M."/>
            <person name="Tonon T."/>
            <person name="Tregear J.W."/>
            <person name="Valentin K."/>
            <person name="von Dassow P."/>
            <person name="Yamagishi T."/>
            <person name="Van de Peer Y."/>
            <person name="Wincker P."/>
        </authorList>
    </citation>
    <scope>NUCLEOTIDE SEQUENCE [LARGE SCALE GENOMIC DNA]</scope>
    <source>
        <strain evidence="2">Ec32 / CCAP1310/4</strain>
    </source>
</reference>
<keyword evidence="2" id="KW-1185">Reference proteome</keyword>
<protein>
    <submittedName>
        <fullName evidence="1">Uncharacterized protein</fullName>
    </submittedName>
</protein>
<dbReference type="AlphaFoldDB" id="D7FNR1"/>